<accession>A0A914WHS9</accession>
<feature type="signal peptide" evidence="1">
    <location>
        <begin position="1"/>
        <end position="23"/>
    </location>
</feature>
<keyword evidence="2" id="KW-1185">Reference proteome</keyword>
<feature type="chain" id="PRO_5037387010" evidence="1">
    <location>
        <begin position="24"/>
        <end position="118"/>
    </location>
</feature>
<evidence type="ECO:0000313" key="2">
    <source>
        <dbReference type="Proteomes" id="UP000887566"/>
    </source>
</evidence>
<keyword evidence="1" id="KW-0732">Signal</keyword>
<evidence type="ECO:0000256" key="1">
    <source>
        <dbReference type="SAM" id="SignalP"/>
    </source>
</evidence>
<dbReference type="Proteomes" id="UP000887566">
    <property type="component" value="Unplaced"/>
</dbReference>
<dbReference type="WBParaSite" id="PSAMB.scaffold394size53456.g5670.t1">
    <property type="protein sequence ID" value="PSAMB.scaffold394size53456.g5670.t1"/>
    <property type="gene ID" value="PSAMB.scaffold394size53456.g5670"/>
</dbReference>
<name>A0A914WHS9_9BILA</name>
<evidence type="ECO:0000313" key="3">
    <source>
        <dbReference type="WBParaSite" id="PSAMB.scaffold394size53456.g5670.t1"/>
    </source>
</evidence>
<reference evidence="3" key="1">
    <citation type="submission" date="2022-11" db="UniProtKB">
        <authorList>
            <consortium name="WormBaseParasite"/>
        </authorList>
    </citation>
    <scope>IDENTIFICATION</scope>
</reference>
<protein>
    <submittedName>
        <fullName evidence="3">Uncharacterized protein</fullName>
    </submittedName>
</protein>
<proteinExistence type="predicted"/>
<sequence length="118" mass="13433">MSKICMCCHALLMVTGTTNVSQQEQPIDVSMRMILSMQTALKDHKLCSNLSHLQQLTAKERLNWSARRFSHQPEDLFIRPGNTLGRRPAKVVAESDFISVTKGARGRECDYDKAYRFS</sequence>
<dbReference type="AlphaFoldDB" id="A0A914WHS9"/>
<organism evidence="2 3">
    <name type="scientific">Plectus sambesii</name>
    <dbReference type="NCBI Taxonomy" id="2011161"/>
    <lineage>
        <taxon>Eukaryota</taxon>
        <taxon>Metazoa</taxon>
        <taxon>Ecdysozoa</taxon>
        <taxon>Nematoda</taxon>
        <taxon>Chromadorea</taxon>
        <taxon>Plectida</taxon>
        <taxon>Plectina</taxon>
        <taxon>Plectoidea</taxon>
        <taxon>Plectidae</taxon>
        <taxon>Plectus</taxon>
    </lineage>
</organism>